<gene>
    <name evidence="2" type="ORF">SLS63_012850</name>
</gene>
<evidence type="ECO:0008006" key="4">
    <source>
        <dbReference type="Google" id="ProtNLM"/>
    </source>
</evidence>
<evidence type="ECO:0000256" key="1">
    <source>
        <dbReference type="ARBA" id="ARBA00023002"/>
    </source>
</evidence>
<dbReference type="Pfam" id="PF13561">
    <property type="entry name" value="adh_short_C2"/>
    <property type="match status" value="1"/>
</dbReference>
<dbReference type="EMBL" id="JAKNSF020000153">
    <property type="protein sequence ID" value="KAK7710887.1"/>
    <property type="molecule type" value="Genomic_DNA"/>
</dbReference>
<dbReference type="PRINTS" id="PR00081">
    <property type="entry name" value="GDHRDH"/>
</dbReference>
<organism evidence="2 3">
    <name type="scientific">Diaporthe eres</name>
    <name type="common">Phomopsis oblonga</name>
    <dbReference type="NCBI Taxonomy" id="83184"/>
    <lineage>
        <taxon>Eukaryota</taxon>
        <taxon>Fungi</taxon>
        <taxon>Dikarya</taxon>
        <taxon>Ascomycota</taxon>
        <taxon>Pezizomycotina</taxon>
        <taxon>Sordariomycetes</taxon>
        <taxon>Sordariomycetidae</taxon>
        <taxon>Diaporthales</taxon>
        <taxon>Diaporthaceae</taxon>
        <taxon>Diaporthe</taxon>
        <taxon>Diaporthe eres species complex</taxon>
    </lineage>
</organism>
<proteinExistence type="predicted"/>
<keyword evidence="1" id="KW-0560">Oxidoreductase</keyword>
<sequence>MKLEGKAFIITGGCGSIGGTTARQIIAKGGIAVIFDVLPKEAGEAKVKEYHPTNAHYFKTDISDIDALSASANAALQVIPKGSLAGGVHCAAIAPSRTWSHKLVDSAKDFAKVLNMNAYGTFAADSVIADAINSQYPDEGPFGPRTTEERGCIVNIASAVAHPVPARCLTYGPTKTCVLGITGGMADFLGPYGIRVNSVSPAVVASALMGDRLPYFNAELDAAAIFPRRTSDAAEVASGIVFLLENSMMNDFELRIDGGWRGASNWAGPKDPRANAPALE</sequence>
<dbReference type="PANTHER" id="PTHR43658:SF8">
    <property type="entry name" value="17-BETA-HYDROXYSTEROID DEHYDROGENASE 14-RELATED"/>
    <property type="match status" value="1"/>
</dbReference>
<dbReference type="Gene3D" id="3.40.50.720">
    <property type="entry name" value="NAD(P)-binding Rossmann-like Domain"/>
    <property type="match status" value="1"/>
</dbReference>
<comment type="caution">
    <text evidence="2">The sequence shown here is derived from an EMBL/GenBank/DDBJ whole genome shotgun (WGS) entry which is preliminary data.</text>
</comment>
<accession>A0ABR1NQ20</accession>
<evidence type="ECO:0000313" key="3">
    <source>
        <dbReference type="Proteomes" id="UP001430848"/>
    </source>
</evidence>
<evidence type="ECO:0000313" key="2">
    <source>
        <dbReference type="EMBL" id="KAK7710887.1"/>
    </source>
</evidence>
<dbReference type="SUPFAM" id="SSF51735">
    <property type="entry name" value="NAD(P)-binding Rossmann-fold domains"/>
    <property type="match status" value="1"/>
</dbReference>
<reference evidence="2 3" key="1">
    <citation type="submission" date="2024-02" db="EMBL/GenBank/DDBJ databases">
        <title>De novo assembly and annotation of 12 fungi associated with fruit tree decline syndrome in Ontario, Canada.</title>
        <authorList>
            <person name="Sulman M."/>
            <person name="Ellouze W."/>
            <person name="Ilyukhin E."/>
        </authorList>
    </citation>
    <scope>NUCLEOTIDE SEQUENCE [LARGE SCALE GENOMIC DNA]</scope>
    <source>
        <strain evidence="2 3">M169</strain>
    </source>
</reference>
<keyword evidence="3" id="KW-1185">Reference proteome</keyword>
<dbReference type="InterPro" id="IPR036291">
    <property type="entry name" value="NAD(P)-bd_dom_sf"/>
</dbReference>
<dbReference type="PANTHER" id="PTHR43658">
    <property type="entry name" value="SHORT-CHAIN DEHYDROGENASE/REDUCTASE"/>
    <property type="match status" value="1"/>
</dbReference>
<protein>
    <recommendedName>
        <fullName evidence="4">3-hydroxyacyl-CoA dehydrogenase</fullName>
    </recommendedName>
</protein>
<dbReference type="InterPro" id="IPR002347">
    <property type="entry name" value="SDR_fam"/>
</dbReference>
<dbReference type="Proteomes" id="UP001430848">
    <property type="component" value="Unassembled WGS sequence"/>
</dbReference>
<name>A0ABR1NQ20_DIAER</name>